<comment type="caution">
    <text evidence="1">The sequence shown here is derived from an EMBL/GenBank/DDBJ whole genome shotgun (WGS) entry which is preliminary data.</text>
</comment>
<keyword evidence="1" id="KW-0808">Transferase</keyword>
<evidence type="ECO:0000313" key="1">
    <source>
        <dbReference type="EMBL" id="HIR51593.1"/>
    </source>
</evidence>
<sequence>MKNRVITISREFGSGGRTIGKRVAEALGIPCYDNELLLKIAQESGFHEAYVQEAGEYAPGGLLTNLFSHRDSIPNNADYLWRIQYKIISELAEEGPCVIVGRCADYILRDKADCLKVFIHADLAFRAKRIVQVYGERAESPEQRIREKDKRRAAYHRFYTDMKWGHAQNYDLTLNSGTLGIDRCVEIIKGLY</sequence>
<dbReference type="InterPro" id="IPR027417">
    <property type="entry name" value="P-loop_NTPase"/>
</dbReference>
<reference evidence="1" key="2">
    <citation type="journal article" date="2021" name="PeerJ">
        <title>Extensive microbial diversity within the chicken gut microbiome revealed by metagenomics and culture.</title>
        <authorList>
            <person name="Gilroy R."/>
            <person name="Ravi A."/>
            <person name="Getino M."/>
            <person name="Pursley I."/>
            <person name="Horton D.L."/>
            <person name="Alikhan N.F."/>
            <person name="Baker D."/>
            <person name="Gharbi K."/>
            <person name="Hall N."/>
            <person name="Watson M."/>
            <person name="Adriaenssens E.M."/>
            <person name="Foster-Nyarko E."/>
            <person name="Jarju S."/>
            <person name="Secka A."/>
            <person name="Antonio M."/>
            <person name="Oren A."/>
            <person name="Chaudhuri R.R."/>
            <person name="La Ragione R."/>
            <person name="Hildebrand F."/>
            <person name="Pallen M.J."/>
        </authorList>
    </citation>
    <scope>NUCLEOTIDE SEQUENCE</scope>
    <source>
        <strain evidence="1">ChiBcec15-4380</strain>
    </source>
</reference>
<reference evidence="1" key="1">
    <citation type="submission" date="2020-10" db="EMBL/GenBank/DDBJ databases">
        <authorList>
            <person name="Gilroy R."/>
        </authorList>
    </citation>
    <scope>NUCLEOTIDE SEQUENCE</scope>
    <source>
        <strain evidence="1">ChiBcec15-4380</strain>
    </source>
</reference>
<dbReference type="Proteomes" id="UP000824239">
    <property type="component" value="Unassembled WGS sequence"/>
</dbReference>
<dbReference type="EMBL" id="DVHE01000079">
    <property type="protein sequence ID" value="HIR51593.1"/>
    <property type="molecule type" value="Genomic_DNA"/>
</dbReference>
<evidence type="ECO:0000313" key="2">
    <source>
        <dbReference type="Proteomes" id="UP000824239"/>
    </source>
</evidence>
<dbReference type="Gene3D" id="3.40.50.300">
    <property type="entry name" value="P-loop containing nucleotide triphosphate hydrolases"/>
    <property type="match status" value="1"/>
</dbReference>
<accession>A0A9D1IY82</accession>
<keyword evidence="1" id="KW-0418">Kinase</keyword>
<organism evidence="1 2">
    <name type="scientific">Candidatus Avoscillospira avicola</name>
    <dbReference type="NCBI Taxonomy" id="2840706"/>
    <lineage>
        <taxon>Bacteria</taxon>
        <taxon>Bacillati</taxon>
        <taxon>Bacillota</taxon>
        <taxon>Clostridia</taxon>
        <taxon>Eubacteriales</taxon>
        <taxon>Oscillospiraceae</taxon>
        <taxon>Oscillospiraceae incertae sedis</taxon>
        <taxon>Candidatus Avoscillospira</taxon>
    </lineage>
</organism>
<dbReference type="SUPFAM" id="SSF52540">
    <property type="entry name" value="P-loop containing nucleoside triphosphate hydrolases"/>
    <property type="match status" value="1"/>
</dbReference>
<dbReference type="GO" id="GO:0016301">
    <property type="term" value="F:kinase activity"/>
    <property type="evidence" value="ECO:0007669"/>
    <property type="project" value="UniProtKB-KW"/>
</dbReference>
<protein>
    <submittedName>
        <fullName evidence="1">Cytidylate kinase-like family protein</fullName>
    </submittedName>
</protein>
<name>A0A9D1IY82_9FIRM</name>
<dbReference type="AlphaFoldDB" id="A0A9D1IY82"/>
<dbReference type="Pfam" id="PF13189">
    <property type="entry name" value="Cytidylate_kin2"/>
    <property type="match status" value="1"/>
</dbReference>
<gene>
    <name evidence="1" type="ORF">IAA53_10055</name>
</gene>
<proteinExistence type="predicted"/>